<dbReference type="Proteomes" id="UP000001940">
    <property type="component" value="Chromosome V"/>
</dbReference>
<accession>O16290</accession>
<feature type="compositionally biased region" description="Acidic residues" evidence="1">
    <location>
        <begin position="85"/>
        <end position="99"/>
    </location>
</feature>
<dbReference type="AGR" id="WB:WBGene00017987"/>
<dbReference type="AlphaFoldDB" id="O16290"/>
<feature type="region of interest" description="Disordered" evidence="1">
    <location>
        <begin position="83"/>
        <end position="106"/>
    </location>
</feature>
<proteinExistence type="predicted"/>
<keyword evidence="3" id="KW-1185">Reference proteome</keyword>
<evidence type="ECO:0000313" key="2">
    <source>
        <dbReference type="EMBL" id="CCD68488.2"/>
    </source>
</evidence>
<dbReference type="Bgee" id="WBGene00017987">
    <property type="expression patterns" value="Expressed in adult organism and 2 other cell types or tissues"/>
</dbReference>
<organism evidence="2 3">
    <name type="scientific">Caenorhabditis elegans</name>
    <dbReference type="NCBI Taxonomy" id="6239"/>
    <lineage>
        <taxon>Eukaryota</taxon>
        <taxon>Metazoa</taxon>
        <taxon>Ecdysozoa</taxon>
        <taxon>Nematoda</taxon>
        <taxon>Chromadorea</taxon>
        <taxon>Rhabditida</taxon>
        <taxon>Rhabditina</taxon>
        <taxon>Rhabditomorpha</taxon>
        <taxon>Rhabditoidea</taxon>
        <taxon>Rhabditidae</taxon>
        <taxon>Peloderinae</taxon>
        <taxon>Caenorhabditis</taxon>
    </lineage>
</organism>
<dbReference type="EMBL" id="BX284605">
    <property type="protein sequence ID" value="CCD68488.2"/>
    <property type="molecule type" value="Genomic_DNA"/>
</dbReference>
<dbReference type="PaxDb" id="6239-F32D1.8"/>
<gene>
    <name evidence="2" type="ORF">CELE_F32D1.8</name>
    <name evidence="2 4" type="ORF">F32D1.8</name>
</gene>
<dbReference type="WormBase" id="F32D1.8a">
    <property type="protein sequence ID" value="CE52216"/>
    <property type="gene ID" value="WBGene00017987"/>
</dbReference>
<dbReference type="HOGENOM" id="CLU_2199336_0_0_1"/>
<name>O16290_CAEEL</name>
<evidence type="ECO:0000256" key="1">
    <source>
        <dbReference type="SAM" id="MobiDB-lite"/>
    </source>
</evidence>
<dbReference type="PIR" id="T03913">
    <property type="entry name" value="T03913"/>
</dbReference>
<sequence>MLGYLISLTQAWLKKVFVFVTKTNIAKGVDASEYFSVSEISEEPMLKEPFDEQHDDEYWEHYARIRQELLSRVLFPIRRGKTLEEQSDSDEEEWSDDSWEFAYNCK</sequence>
<dbReference type="InParanoid" id="O16290"/>
<evidence type="ECO:0000313" key="3">
    <source>
        <dbReference type="Proteomes" id="UP000001940"/>
    </source>
</evidence>
<reference evidence="2 3" key="1">
    <citation type="journal article" date="1998" name="Science">
        <title>Genome sequence of the nematode C. elegans: a platform for investigating biology.</title>
        <authorList>
            <consortium name="The C. elegans sequencing consortium"/>
            <person name="Sulson J.E."/>
            <person name="Waterston R."/>
        </authorList>
    </citation>
    <scope>NUCLEOTIDE SEQUENCE [LARGE SCALE GENOMIC DNA]</scope>
    <source>
        <strain evidence="2 3">Bristol N2</strain>
    </source>
</reference>
<dbReference type="UCSC" id="F32D1.8">
    <property type="organism name" value="c. elegans"/>
</dbReference>
<protein>
    <submittedName>
        <fullName evidence="2">BSD domain-containing protein</fullName>
    </submittedName>
</protein>
<evidence type="ECO:0000313" key="4">
    <source>
        <dbReference type="WormBase" id="F32D1.8a"/>
    </source>
</evidence>